<comment type="catalytic activity">
    <reaction evidence="8">
        <text>adenosine + phosphate = alpha-D-ribose 1-phosphate + adenine</text>
        <dbReference type="Rhea" id="RHEA:27642"/>
        <dbReference type="ChEBI" id="CHEBI:16335"/>
        <dbReference type="ChEBI" id="CHEBI:16708"/>
        <dbReference type="ChEBI" id="CHEBI:43474"/>
        <dbReference type="ChEBI" id="CHEBI:57720"/>
        <dbReference type="EC" id="2.4.2.1"/>
    </reaction>
    <physiologicalReaction direction="left-to-right" evidence="8">
        <dbReference type="Rhea" id="RHEA:27643"/>
    </physiologicalReaction>
</comment>
<keyword evidence="4" id="KW-0479">Metal-binding</keyword>
<dbReference type="InterPro" id="IPR038371">
    <property type="entry name" value="Cu_polyphenol_OxRdtase_sf"/>
</dbReference>
<comment type="catalytic activity">
    <reaction evidence="9">
        <text>S-methyl-5'-thioadenosine + phosphate = 5-(methylsulfanyl)-alpha-D-ribose 1-phosphate + adenine</text>
        <dbReference type="Rhea" id="RHEA:11852"/>
        <dbReference type="ChEBI" id="CHEBI:16708"/>
        <dbReference type="ChEBI" id="CHEBI:17509"/>
        <dbReference type="ChEBI" id="CHEBI:43474"/>
        <dbReference type="ChEBI" id="CHEBI:58533"/>
        <dbReference type="EC" id="2.4.2.28"/>
    </reaction>
    <physiologicalReaction direction="left-to-right" evidence="9">
        <dbReference type="Rhea" id="RHEA:11853"/>
    </physiologicalReaction>
</comment>
<evidence type="ECO:0000256" key="8">
    <source>
        <dbReference type="ARBA" id="ARBA00048968"/>
    </source>
</evidence>
<proteinExistence type="inferred from homology"/>
<comment type="catalytic activity">
    <reaction evidence="7">
        <text>adenosine + H2O + H(+) = inosine + NH4(+)</text>
        <dbReference type="Rhea" id="RHEA:24408"/>
        <dbReference type="ChEBI" id="CHEBI:15377"/>
        <dbReference type="ChEBI" id="CHEBI:15378"/>
        <dbReference type="ChEBI" id="CHEBI:16335"/>
        <dbReference type="ChEBI" id="CHEBI:17596"/>
        <dbReference type="ChEBI" id="CHEBI:28938"/>
        <dbReference type="EC" id="3.5.4.4"/>
    </reaction>
    <physiologicalReaction direction="left-to-right" evidence="7">
        <dbReference type="Rhea" id="RHEA:24409"/>
    </physiologicalReaction>
</comment>
<organism evidence="11 12">
    <name type="scientific">Alteriqipengyuania abyssalis</name>
    <dbReference type="NCBI Taxonomy" id="2860200"/>
    <lineage>
        <taxon>Bacteria</taxon>
        <taxon>Pseudomonadati</taxon>
        <taxon>Pseudomonadota</taxon>
        <taxon>Alphaproteobacteria</taxon>
        <taxon>Sphingomonadales</taxon>
        <taxon>Erythrobacteraceae</taxon>
        <taxon>Alteriqipengyuania</taxon>
    </lineage>
</organism>
<dbReference type="InterPro" id="IPR003730">
    <property type="entry name" value="Cu_polyphenol_OxRdtase"/>
</dbReference>
<dbReference type="InterPro" id="IPR011324">
    <property type="entry name" value="Cytotoxic_necrot_fac-like_cat"/>
</dbReference>
<dbReference type="EMBL" id="JAHWXP010000002">
    <property type="protein sequence ID" value="MBY8336746.1"/>
    <property type="molecule type" value="Genomic_DNA"/>
</dbReference>
<dbReference type="PANTHER" id="PTHR30616">
    <property type="entry name" value="UNCHARACTERIZED PROTEIN YFIH"/>
    <property type="match status" value="1"/>
</dbReference>
<evidence type="ECO:0000256" key="10">
    <source>
        <dbReference type="RuleBase" id="RU361274"/>
    </source>
</evidence>
<accession>A0ABS7PCN2</accession>
<keyword evidence="5" id="KW-0378">Hydrolase</keyword>
<evidence type="ECO:0000256" key="9">
    <source>
        <dbReference type="ARBA" id="ARBA00049893"/>
    </source>
</evidence>
<dbReference type="NCBIfam" id="TIGR00726">
    <property type="entry name" value="peptidoglycan editing factor PgeF"/>
    <property type="match status" value="1"/>
</dbReference>
<gene>
    <name evidence="11" type="primary">pgeF</name>
    <name evidence="11" type="ORF">KYN89_06765</name>
</gene>
<comment type="caution">
    <text evidence="11">The sequence shown here is derived from an EMBL/GenBank/DDBJ whole genome shotgun (WGS) entry which is preliminary data.</text>
</comment>
<keyword evidence="3" id="KW-0808">Transferase</keyword>
<keyword evidence="12" id="KW-1185">Reference proteome</keyword>
<sequence>MLPNRSRRALADGGTAPIRAAALEGVAHGFFGRQGGVSTGEVAGLQVGFGAGDDPEFVAENRRRVIAAVLPGAGLAMPFQVHSPDVAVVSAPAEGDDRPRVDALVSATPGLLVGVVTADCAPVLLADRQAGVVAAAHAGWRGAKEGVLANTVAEMERLGADRSRIAAAIGPTIAQPSYEVDAGFRDAFLADDPATDCFFASGKPGHFQFDLPGFVAAQLAAASVGKVENPGLDTYADPARFYSFRRATQRGEATYGRQGAFIGLG</sequence>
<dbReference type="Proteomes" id="UP000759298">
    <property type="component" value="Unassembled WGS sequence"/>
</dbReference>
<keyword evidence="6" id="KW-0862">Zinc</keyword>
<dbReference type="PANTHER" id="PTHR30616:SF2">
    <property type="entry name" value="PURINE NUCLEOSIDE PHOSPHORYLASE LACC1"/>
    <property type="match status" value="1"/>
</dbReference>
<name>A0ABS7PCN2_9SPHN</name>
<dbReference type="Gene3D" id="3.60.140.10">
    <property type="entry name" value="CNF1/YfiH-like putative cysteine hydrolases"/>
    <property type="match status" value="1"/>
</dbReference>
<evidence type="ECO:0000256" key="4">
    <source>
        <dbReference type="ARBA" id="ARBA00022723"/>
    </source>
</evidence>
<dbReference type="Pfam" id="PF02578">
    <property type="entry name" value="Cu-oxidase_4"/>
    <property type="match status" value="1"/>
</dbReference>
<protein>
    <recommendedName>
        <fullName evidence="10">Purine nucleoside phosphorylase</fullName>
    </recommendedName>
</protein>
<evidence type="ECO:0000313" key="12">
    <source>
        <dbReference type="Proteomes" id="UP000759298"/>
    </source>
</evidence>
<evidence type="ECO:0000256" key="5">
    <source>
        <dbReference type="ARBA" id="ARBA00022801"/>
    </source>
</evidence>
<evidence type="ECO:0000256" key="3">
    <source>
        <dbReference type="ARBA" id="ARBA00022679"/>
    </source>
</evidence>
<comment type="catalytic activity">
    <reaction evidence="1">
        <text>inosine + phosphate = alpha-D-ribose 1-phosphate + hypoxanthine</text>
        <dbReference type="Rhea" id="RHEA:27646"/>
        <dbReference type="ChEBI" id="CHEBI:17368"/>
        <dbReference type="ChEBI" id="CHEBI:17596"/>
        <dbReference type="ChEBI" id="CHEBI:43474"/>
        <dbReference type="ChEBI" id="CHEBI:57720"/>
        <dbReference type="EC" id="2.4.2.1"/>
    </reaction>
    <physiologicalReaction direction="left-to-right" evidence="1">
        <dbReference type="Rhea" id="RHEA:27647"/>
    </physiologicalReaction>
</comment>
<evidence type="ECO:0000256" key="1">
    <source>
        <dbReference type="ARBA" id="ARBA00000553"/>
    </source>
</evidence>
<dbReference type="RefSeq" id="WP_222824385.1">
    <property type="nucleotide sequence ID" value="NZ_JAHWXP010000002.1"/>
</dbReference>
<evidence type="ECO:0000313" key="11">
    <source>
        <dbReference type="EMBL" id="MBY8336746.1"/>
    </source>
</evidence>
<evidence type="ECO:0000256" key="6">
    <source>
        <dbReference type="ARBA" id="ARBA00022833"/>
    </source>
</evidence>
<dbReference type="SUPFAM" id="SSF64438">
    <property type="entry name" value="CNF1/YfiH-like putative cysteine hydrolases"/>
    <property type="match status" value="1"/>
</dbReference>
<dbReference type="CDD" id="cd16833">
    <property type="entry name" value="YfiH"/>
    <property type="match status" value="1"/>
</dbReference>
<evidence type="ECO:0000256" key="7">
    <source>
        <dbReference type="ARBA" id="ARBA00047989"/>
    </source>
</evidence>
<comment type="similarity">
    <text evidence="2 10">Belongs to the purine nucleoside phosphorylase YfiH/LACC1 family.</text>
</comment>
<reference evidence="11 12" key="1">
    <citation type="submission" date="2021-07" db="EMBL/GenBank/DDBJ databases">
        <title>Alteriqipengyuania abyssalis NZ-12B nov, sp.nov isolated from deep sea sponge in pacific ocean.</title>
        <authorList>
            <person name="Tareen S."/>
            <person name="Wink J."/>
        </authorList>
    </citation>
    <scope>NUCLEOTIDE SEQUENCE [LARGE SCALE GENOMIC DNA]</scope>
    <source>
        <strain evidence="11 12">NZ-12B</strain>
    </source>
</reference>
<evidence type="ECO:0000256" key="2">
    <source>
        <dbReference type="ARBA" id="ARBA00007353"/>
    </source>
</evidence>